<reference evidence="3 4" key="1">
    <citation type="submission" date="2018-03" db="EMBL/GenBank/DDBJ databases">
        <title>Complete genome sequence of Thauera aromatica, a model organism for studying aromatic compound degradation under denitrifying conditions.</title>
        <authorList>
            <person name="Lo H.-Y."/>
            <person name="Goris T."/>
            <person name="Boll M."/>
            <person name="Mueller J.A."/>
        </authorList>
    </citation>
    <scope>NUCLEOTIDE SEQUENCE [LARGE SCALE GENOMIC DNA]</scope>
    <source>
        <strain evidence="3 4">K172</strain>
    </source>
</reference>
<evidence type="ECO:0000313" key="4">
    <source>
        <dbReference type="Proteomes" id="UP000241885"/>
    </source>
</evidence>
<dbReference type="PANTHER" id="PTHR37483">
    <property type="entry name" value="UPF0125 PROTEIN RATB"/>
    <property type="match status" value="1"/>
</dbReference>
<dbReference type="Proteomes" id="UP000241885">
    <property type="component" value="Chromosome"/>
</dbReference>
<sequence>MKISVSYAHPERPAWLRLEVAEGCTIAEAIERSGILGRYPCIDLGRNKVGVFGKIHPLDTVLKEGDRVEIYMPIIVDPKTVPTRKKSAAKTASAPSAEES</sequence>
<evidence type="ECO:0000256" key="1">
    <source>
        <dbReference type="ARBA" id="ARBA00010645"/>
    </source>
</evidence>
<organism evidence="3 4">
    <name type="scientific">Thauera aromatica K172</name>
    <dbReference type="NCBI Taxonomy" id="44139"/>
    <lineage>
        <taxon>Bacteria</taxon>
        <taxon>Pseudomonadati</taxon>
        <taxon>Pseudomonadota</taxon>
        <taxon>Betaproteobacteria</taxon>
        <taxon>Rhodocyclales</taxon>
        <taxon>Zoogloeaceae</taxon>
        <taxon>Thauera</taxon>
    </lineage>
</organism>
<dbReference type="RefSeq" id="WP_107220482.1">
    <property type="nucleotide sequence ID" value="NZ_CP028339.1"/>
</dbReference>
<protein>
    <recommendedName>
        <fullName evidence="2">UPF0125 protein Tharo_1267</fullName>
    </recommendedName>
</protein>
<keyword evidence="4" id="KW-1185">Reference proteome</keyword>
<dbReference type="SUPFAM" id="SSF54285">
    <property type="entry name" value="MoaD/ThiS"/>
    <property type="match status" value="1"/>
</dbReference>
<dbReference type="EMBL" id="CP028339">
    <property type="protein sequence ID" value="AVR88195.1"/>
    <property type="molecule type" value="Genomic_DNA"/>
</dbReference>
<gene>
    <name evidence="3" type="ORF">Tharo_1267</name>
</gene>
<dbReference type="AlphaFoldDB" id="A0A2R4BLI5"/>
<proteinExistence type="inferred from homology"/>
<dbReference type="KEGG" id="tak:Tharo_1267"/>
<dbReference type="OrthoDB" id="9796575at2"/>
<dbReference type="NCBIfam" id="NF002490">
    <property type="entry name" value="PRK01777.1"/>
    <property type="match status" value="1"/>
</dbReference>
<evidence type="ECO:0000256" key="2">
    <source>
        <dbReference type="HAMAP-Rule" id="MF_00460"/>
    </source>
</evidence>
<dbReference type="InterPro" id="IPR016155">
    <property type="entry name" value="Mopterin_synth/thiamin_S_b"/>
</dbReference>
<evidence type="ECO:0000313" key="3">
    <source>
        <dbReference type="EMBL" id="AVR88195.1"/>
    </source>
</evidence>
<dbReference type="Pfam" id="PF03658">
    <property type="entry name" value="Ub-RnfH"/>
    <property type="match status" value="1"/>
</dbReference>
<accession>A0A2R4BLI5</accession>
<dbReference type="Gene3D" id="3.10.20.280">
    <property type="entry name" value="RnfH-like"/>
    <property type="match status" value="1"/>
</dbReference>
<name>A0A2R4BLI5_THAAR</name>
<dbReference type="InterPro" id="IPR037021">
    <property type="entry name" value="RnfH_sf"/>
</dbReference>
<dbReference type="PANTHER" id="PTHR37483:SF1">
    <property type="entry name" value="UPF0125 PROTEIN RATB"/>
    <property type="match status" value="1"/>
</dbReference>
<dbReference type="InterPro" id="IPR005346">
    <property type="entry name" value="RnfH"/>
</dbReference>
<comment type="similarity">
    <text evidence="1 2">Belongs to the UPF0125 (RnfH) family.</text>
</comment>
<dbReference type="HAMAP" id="MF_00460">
    <property type="entry name" value="UPF0125_RnfH"/>
    <property type="match status" value="1"/>
</dbReference>